<organism evidence="2 3">
    <name type="scientific">Theobroma cacao</name>
    <name type="common">Cacao</name>
    <name type="synonym">Cocoa</name>
    <dbReference type="NCBI Taxonomy" id="3641"/>
    <lineage>
        <taxon>Eukaryota</taxon>
        <taxon>Viridiplantae</taxon>
        <taxon>Streptophyta</taxon>
        <taxon>Embryophyta</taxon>
        <taxon>Tracheophyta</taxon>
        <taxon>Spermatophyta</taxon>
        <taxon>Magnoliopsida</taxon>
        <taxon>eudicotyledons</taxon>
        <taxon>Gunneridae</taxon>
        <taxon>Pentapetalae</taxon>
        <taxon>rosids</taxon>
        <taxon>malvids</taxon>
        <taxon>Malvales</taxon>
        <taxon>Malvaceae</taxon>
        <taxon>Byttnerioideae</taxon>
        <taxon>Theobroma</taxon>
    </lineage>
</organism>
<keyword evidence="1" id="KW-1133">Transmembrane helix</keyword>
<keyword evidence="1" id="KW-0472">Membrane</keyword>
<gene>
    <name evidence="2" type="ORF">TCM_029517</name>
</gene>
<dbReference type="AlphaFoldDB" id="A0A061GEB5"/>
<dbReference type="STRING" id="3641.A0A061GEB5"/>
<sequence>MGRLKIVPNDSTVAWQIGKAISCHVHAPNQTPPTFHTNTISDFDSLKRGAVGRLKFTKLPSPTKINPPSPTIPFIRVLLKLNFSSPIYNCLETRLPLQPKAKVPKRKKRKNKKKKKEVMGGTKRWVLFKRLIKKESWRWKFLGSAFKWKRLNIQLSFVDDVLFRIASVLEAIFLVATLCFFYLCCGCHF</sequence>
<dbReference type="InParanoid" id="A0A061GEB5"/>
<accession>A0A061GEB5</accession>
<protein>
    <recommendedName>
        <fullName evidence="4">Transmembrane protein</fullName>
    </recommendedName>
</protein>
<evidence type="ECO:0000313" key="2">
    <source>
        <dbReference type="EMBL" id="EOY27743.1"/>
    </source>
</evidence>
<dbReference type="Gramene" id="EOY27743">
    <property type="protein sequence ID" value="EOY27743"/>
    <property type="gene ID" value="TCM_029517"/>
</dbReference>
<feature type="transmembrane region" description="Helical" evidence="1">
    <location>
        <begin position="161"/>
        <end position="183"/>
    </location>
</feature>
<dbReference type="HOGENOM" id="CLU_1436797_0_0_1"/>
<evidence type="ECO:0000313" key="3">
    <source>
        <dbReference type="Proteomes" id="UP000026915"/>
    </source>
</evidence>
<reference evidence="2 3" key="1">
    <citation type="journal article" date="2013" name="Genome Biol.">
        <title>The genome sequence of the most widely cultivated cacao type and its use to identify candidate genes regulating pod color.</title>
        <authorList>
            <person name="Motamayor J.C."/>
            <person name="Mockaitis K."/>
            <person name="Schmutz J."/>
            <person name="Haiminen N."/>
            <person name="Iii D.L."/>
            <person name="Cornejo O."/>
            <person name="Findley S.D."/>
            <person name="Zheng P."/>
            <person name="Utro F."/>
            <person name="Royaert S."/>
            <person name="Saski C."/>
            <person name="Jenkins J."/>
            <person name="Podicheti R."/>
            <person name="Zhao M."/>
            <person name="Scheffler B.E."/>
            <person name="Stack J.C."/>
            <person name="Feltus F.A."/>
            <person name="Mustiga G.M."/>
            <person name="Amores F."/>
            <person name="Phillips W."/>
            <person name="Marelli J.P."/>
            <person name="May G.D."/>
            <person name="Shapiro H."/>
            <person name="Ma J."/>
            <person name="Bustamante C.D."/>
            <person name="Schnell R.J."/>
            <person name="Main D."/>
            <person name="Gilbert D."/>
            <person name="Parida L."/>
            <person name="Kuhn D.N."/>
        </authorList>
    </citation>
    <scope>NUCLEOTIDE SEQUENCE [LARGE SCALE GENOMIC DNA]</scope>
    <source>
        <strain evidence="3">cv. Matina 1-6</strain>
    </source>
</reference>
<proteinExistence type="predicted"/>
<dbReference type="EMBL" id="CM001884">
    <property type="protein sequence ID" value="EOY27743.1"/>
    <property type="molecule type" value="Genomic_DNA"/>
</dbReference>
<dbReference type="PANTHER" id="PTHR33726">
    <property type="entry name" value="TRANSMEMBRANE PROTEIN"/>
    <property type="match status" value="1"/>
</dbReference>
<keyword evidence="3" id="KW-1185">Reference proteome</keyword>
<dbReference type="PANTHER" id="PTHR33726:SF3">
    <property type="entry name" value="TRANSMEMBRANE PROTEIN"/>
    <property type="match status" value="1"/>
</dbReference>
<keyword evidence="1" id="KW-0812">Transmembrane</keyword>
<evidence type="ECO:0008006" key="4">
    <source>
        <dbReference type="Google" id="ProtNLM"/>
    </source>
</evidence>
<evidence type="ECO:0000256" key="1">
    <source>
        <dbReference type="SAM" id="Phobius"/>
    </source>
</evidence>
<dbReference type="eggNOG" id="ENOG502SCF6">
    <property type="taxonomic scope" value="Eukaryota"/>
</dbReference>
<name>A0A061GEB5_THECC</name>
<dbReference type="Proteomes" id="UP000026915">
    <property type="component" value="Chromosome 6"/>
</dbReference>